<evidence type="ECO:0000259" key="21">
    <source>
        <dbReference type="PROSITE" id="PS51385"/>
    </source>
</evidence>
<comment type="catalytic activity">
    <reaction evidence="16 17 19">
        <text>(6S)-NADPHX + ADP = AMP + phosphate + NADPH + H(+)</text>
        <dbReference type="Rhea" id="RHEA:32235"/>
        <dbReference type="ChEBI" id="CHEBI:15378"/>
        <dbReference type="ChEBI" id="CHEBI:43474"/>
        <dbReference type="ChEBI" id="CHEBI:57783"/>
        <dbReference type="ChEBI" id="CHEBI:64076"/>
        <dbReference type="ChEBI" id="CHEBI:456215"/>
        <dbReference type="ChEBI" id="CHEBI:456216"/>
        <dbReference type="EC" id="4.2.1.136"/>
    </reaction>
</comment>
<keyword evidence="12 17" id="KW-0456">Lyase</keyword>
<feature type="binding site" evidence="17">
    <location>
        <position position="358"/>
    </location>
    <ligand>
        <name>(6S)-NADPHX</name>
        <dbReference type="ChEBI" id="CHEBI:64076"/>
    </ligand>
</feature>
<evidence type="ECO:0000256" key="17">
    <source>
        <dbReference type="HAMAP-Rule" id="MF_01965"/>
    </source>
</evidence>
<dbReference type="PROSITE" id="PS51383">
    <property type="entry name" value="YJEF_C_3"/>
    <property type="match status" value="1"/>
</dbReference>
<gene>
    <name evidence="17" type="primary">nnrD</name>
    <name evidence="18" type="synonym">nnrE</name>
    <name evidence="22" type="ORF">CXX69_00815</name>
</gene>
<evidence type="ECO:0000256" key="19">
    <source>
        <dbReference type="PIRNR" id="PIRNR017184"/>
    </source>
</evidence>
<feature type="binding site" evidence="18">
    <location>
        <position position="119"/>
    </location>
    <ligand>
        <name>K(+)</name>
        <dbReference type="ChEBI" id="CHEBI:29103"/>
    </ligand>
</feature>
<dbReference type="Gene3D" id="3.40.50.10260">
    <property type="entry name" value="YjeF N-terminal domain"/>
    <property type="match status" value="1"/>
</dbReference>
<evidence type="ECO:0000313" key="23">
    <source>
        <dbReference type="Proteomes" id="UP000248161"/>
    </source>
</evidence>
<dbReference type="HAMAP" id="MF_01966">
    <property type="entry name" value="NADHX_epimerase"/>
    <property type="match status" value="1"/>
</dbReference>
<comment type="function">
    <text evidence="17">Catalyzes the dehydration of the S-form of NAD(P)HX at the expense of ADP, which is converted to AMP. Together with NAD(P)HX epimerase, which catalyzes the epimerization of the S- and R-forms, the enzyme allows the repair of both epimers of NAD(P)HX, a damaged form of NAD(P)H that is a result of enzymatic or heat-dependent hydration.</text>
</comment>
<feature type="binding site" evidence="17">
    <location>
        <position position="237"/>
    </location>
    <ligand>
        <name>(6S)-NADPHX</name>
        <dbReference type="ChEBI" id="CHEBI:64076"/>
    </ligand>
</feature>
<dbReference type="Proteomes" id="UP000248161">
    <property type="component" value="Unassembled WGS sequence"/>
</dbReference>
<dbReference type="PANTHER" id="PTHR12592">
    <property type="entry name" value="ATP-DEPENDENT (S)-NAD(P)H-HYDRATE DEHYDRATASE FAMILY MEMBER"/>
    <property type="match status" value="1"/>
</dbReference>
<dbReference type="EMBL" id="PSPG01000001">
    <property type="protein sequence ID" value="PXF22506.1"/>
    <property type="molecule type" value="Genomic_DNA"/>
</dbReference>
<feature type="domain" description="YjeF C-terminal" evidence="20">
    <location>
        <begin position="203"/>
        <end position="476"/>
    </location>
</feature>
<keyword evidence="9 18" id="KW-0630">Potassium</keyword>
<keyword evidence="8 17" id="KW-0521">NADP</keyword>
<evidence type="ECO:0000256" key="16">
    <source>
        <dbReference type="ARBA" id="ARBA00049209"/>
    </source>
</evidence>
<comment type="catalytic activity">
    <reaction evidence="15 17 19">
        <text>(6S)-NADHX + ADP = AMP + phosphate + NADH + H(+)</text>
        <dbReference type="Rhea" id="RHEA:32223"/>
        <dbReference type="ChEBI" id="CHEBI:15378"/>
        <dbReference type="ChEBI" id="CHEBI:43474"/>
        <dbReference type="ChEBI" id="CHEBI:57945"/>
        <dbReference type="ChEBI" id="CHEBI:64074"/>
        <dbReference type="ChEBI" id="CHEBI:456215"/>
        <dbReference type="ChEBI" id="CHEBI:456216"/>
        <dbReference type="EC" id="4.2.1.136"/>
    </reaction>
</comment>
<comment type="subunit">
    <text evidence="17">Homotetramer.</text>
</comment>
<feature type="binding site" evidence="18">
    <location>
        <position position="158"/>
    </location>
    <ligand>
        <name>K(+)</name>
        <dbReference type="ChEBI" id="CHEBI:29103"/>
    </ligand>
</feature>
<feature type="binding site" evidence="17">
    <location>
        <position position="418"/>
    </location>
    <ligand>
        <name>(6S)-NADPHX</name>
        <dbReference type="ChEBI" id="CHEBI:64076"/>
    </ligand>
</feature>
<evidence type="ECO:0000256" key="7">
    <source>
        <dbReference type="ARBA" id="ARBA00022840"/>
    </source>
</evidence>
<evidence type="ECO:0000256" key="11">
    <source>
        <dbReference type="ARBA" id="ARBA00023235"/>
    </source>
</evidence>
<evidence type="ECO:0000256" key="1">
    <source>
        <dbReference type="ARBA" id="ARBA00000013"/>
    </source>
</evidence>
<feature type="binding site" evidence="18">
    <location>
        <position position="155"/>
    </location>
    <ligand>
        <name>(6S)-NADPHX</name>
        <dbReference type="ChEBI" id="CHEBI:64076"/>
    </ligand>
</feature>
<dbReference type="PANTHER" id="PTHR12592:SF0">
    <property type="entry name" value="ATP-DEPENDENT (S)-NAD(P)H-HYDRATE DEHYDRATASE"/>
    <property type="match status" value="1"/>
</dbReference>
<dbReference type="CDD" id="cd01171">
    <property type="entry name" value="YXKO-related"/>
    <property type="match status" value="1"/>
</dbReference>
<organism evidence="22 23">
    <name type="scientific">Candidatus Thalassarchaeum betae</name>
    <dbReference type="NCBI Taxonomy" id="2599289"/>
    <lineage>
        <taxon>Archaea</taxon>
        <taxon>Methanobacteriati</taxon>
        <taxon>Thermoplasmatota</taxon>
        <taxon>Candidatus Poseidoniia</taxon>
        <taxon>Candidatus Poseidoniales</taxon>
        <taxon>Candidatus Thalassarchaeaceae</taxon>
        <taxon>Candidatus Thalassarchaeum</taxon>
    </lineage>
</organism>
<evidence type="ECO:0000256" key="12">
    <source>
        <dbReference type="ARBA" id="ARBA00023239"/>
    </source>
</evidence>
<comment type="cofactor">
    <cofactor evidence="17">
        <name>Mg(2+)</name>
        <dbReference type="ChEBI" id="CHEBI:18420"/>
    </cofactor>
</comment>
<keyword evidence="7 17" id="KW-0067">ATP-binding</keyword>
<proteinExistence type="inferred from homology"/>
<evidence type="ECO:0000256" key="18">
    <source>
        <dbReference type="HAMAP-Rule" id="MF_01966"/>
    </source>
</evidence>
<comment type="caution">
    <text evidence="22">The sequence shown here is derived from an EMBL/GenBank/DDBJ whole genome shotgun (WGS) entry which is preliminary data.</text>
</comment>
<evidence type="ECO:0000259" key="20">
    <source>
        <dbReference type="PROSITE" id="PS51383"/>
    </source>
</evidence>
<evidence type="ECO:0000256" key="10">
    <source>
        <dbReference type="ARBA" id="ARBA00023027"/>
    </source>
</evidence>
<dbReference type="InterPro" id="IPR036652">
    <property type="entry name" value="YjeF_N_dom_sf"/>
</dbReference>
<evidence type="ECO:0000256" key="9">
    <source>
        <dbReference type="ARBA" id="ARBA00022958"/>
    </source>
</evidence>
<comment type="similarity">
    <text evidence="3 19">In the N-terminal section; belongs to the NnrE/AIBP family.</text>
</comment>
<dbReference type="Pfam" id="PF01256">
    <property type="entry name" value="Carb_kinase"/>
    <property type="match status" value="1"/>
</dbReference>
<dbReference type="EC" id="5.1.99.6" evidence="19"/>
<dbReference type="PIRSF" id="PIRSF017184">
    <property type="entry name" value="Nnr"/>
    <property type="match status" value="1"/>
</dbReference>
<comment type="function">
    <text evidence="18">Catalyzes the epimerization of the S- and R-forms of NAD(P)HX, a damaged form of NAD(P)H that is a result of enzymatic or heat-dependent hydration. This is a prerequisite for the S-specific NAD(P)H-hydrate dehydratase to allow the repair of both epimers of NAD(P)HX.</text>
</comment>
<dbReference type="PROSITE" id="PS51385">
    <property type="entry name" value="YJEF_N"/>
    <property type="match status" value="1"/>
</dbReference>
<evidence type="ECO:0000256" key="5">
    <source>
        <dbReference type="ARBA" id="ARBA00022723"/>
    </source>
</evidence>
<evidence type="ECO:0000256" key="2">
    <source>
        <dbReference type="ARBA" id="ARBA00000909"/>
    </source>
</evidence>
<reference evidence="22 23" key="1">
    <citation type="journal article" date="2015" name="Nat. Commun.">
        <title>Genomic and transcriptomic evidence for scavenging of diverse organic compounds by widespread deep-sea archaea.</title>
        <authorList>
            <person name="Li M."/>
            <person name="Baker B.J."/>
            <person name="Anantharaman K."/>
            <person name="Jain S."/>
            <person name="Breier J.A."/>
            <person name="Dick G.J."/>
        </authorList>
    </citation>
    <scope>NUCLEOTIDE SEQUENCE [LARGE SCALE GENOMIC DNA]</scope>
    <source>
        <strain evidence="22">Cayman_51_deep</strain>
    </source>
</reference>
<accession>A0A2V3HUB4</accession>
<feature type="domain" description="YjeF N-terminal" evidence="21">
    <location>
        <begin position="14"/>
        <end position="202"/>
    </location>
</feature>
<comment type="similarity">
    <text evidence="17">Belongs to the NnrD/CARKD family.</text>
</comment>
<dbReference type="NCBIfam" id="TIGR00196">
    <property type="entry name" value="yjeF_cterm"/>
    <property type="match status" value="1"/>
</dbReference>
<name>A0A2V3HUB4_9ARCH</name>
<comment type="cofactor">
    <cofactor evidence="18 19">
        <name>K(+)</name>
        <dbReference type="ChEBI" id="CHEBI:29103"/>
    </cofactor>
    <text evidence="18 19">Binds 1 potassium ion per subunit.</text>
</comment>
<dbReference type="InterPro" id="IPR030677">
    <property type="entry name" value="Nnr"/>
</dbReference>
<feature type="binding site" evidence="17">
    <location>
        <position position="417"/>
    </location>
    <ligand>
        <name>AMP</name>
        <dbReference type="ChEBI" id="CHEBI:456215"/>
    </ligand>
</feature>
<keyword evidence="10 17" id="KW-0520">NAD</keyword>
<comment type="similarity">
    <text evidence="18">Belongs to the NnrE/AIBP family.</text>
</comment>
<dbReference type="GO" id="GO:0052856">
    <property type="term" value="F:NAD(P)HX epimerase activity"/>
    <property type="evidence" value="ECO:0007669"/>
    <property type="project" value="UniProtKB-UniRule"/>
</dbReference>
<sequence length="479" mass="48396">MSEPARWELRWSEVAVLDGNAAALGIDESSLMDAAGMALAEAAAEMADGAVLVLCGPGNNGGDGFVAARYLREWGTEVSVLASHAISRGETAREARRSTGAEVRVWPEQPSGERTLVVDCLLGAGAAGPGYSLRGPIKEIAAWAGGLGLPVLACDIPTGLGGPDALQADATITFHSMKEGLASTGSGVVTVAPLPWPADVENCGSGDAARYPPLDASARKGDRGRLWVIGGGPYHGAPLLAGMAAARSGCDLVHVAMPSAAAARAEWPPTLIPEVLPDEDKLTEASLAHVASAFGARGAQALVIGPGLGRDEATMHAVGALLKQASQKGIPVVVDADAINALPKGAWPVGLQGVATPHPKEAERWLEGASPVEALADCSGESVTIVVTGPEDSLTGPEGRVCRATGGHSRMAVGGTGDLLAGTIGGLLAQGMAAWPAARLGCALLREAGARAAQGTGPGLLAEDVPVELARVLSEWTEG</sequence>
<dbReference type="GO" id="GO:0047453">
    <property type="term" value="F:ATP-dependent NAD(P)H-hydrate dehydratase activity"/>
    <property type="evidence" value="ECO:0007669"/>
    <property type="project" value="TreeGrafter"/>
</dbReference>
<comment type="catalytic activity">
    <reaction evidence="1 18 19">
        <text>(6R)-NADHX = (6S)-NADHX</text>
        <dbReference type="Rhea" id="RHEA:32215"/>
        <dbReference type="ChEBI" id="CHEBI:64074"/>
        <dbReference type="ChEBI" id="CHEBI:64075"/>
        <dbReference type="EC" id="5.1.99.6"/>
    </reaction>
</comment>
<evidence type="ECO:0000256" key="4">
    <source>
        <dbReference type="ARBA" id="ARBA00009524"/>
    </source>
</evidence>
<protein>
    <recommendedName>
        <fullName evidence="19">Bifunctional NAD(P)H-hydrate repair enzyme</fullName>
    </recommendedName>
    <alternativeName>
        <fullName evidence="19">Nicotinamide nucleotide repair protein</fullName>
    </alternativeName>
    <domain>
        <recommendedName>
            <fullName evidence="19">ADP-dependent (S)-NAD(P)H-hydrate dehydratase</fullName>
            <ecNumber evidence="19">4.2.1.136</ecNumber>
        </recommendedName>
        <alternativeName>
            <fullName evidence="19">ADP-dependent NAD(P)HX dehydratase</fullName>
        </alternativeName>
    </domain>
    <domain>
        <recommendedName>
            <fullName evidence="19">NAD(P)H-hydrate epimerase</fullName>
            <ecNumber evidence="19">5.1.99.6</ecNumber>
        </recommendedName>
    </domain>
</protein>
<dbReference type="Gene3D" id="3.40.1190.20">
    <property type="match status" value="1"/>
</dbReference>
<dbReference type="NCBIfam" id="TIGR00197">
    <property type="entry name" value="yjeF_nterm"/>
    <property type="match status" value="1"/>
</dbReference>
<keyword evidence="6 17" id="KW-0547">Nucleotide-binding</keyword>
<evidence type="ECO:0000256" key="8">
    <source>
        <dbReference type="ARBA" id="ARBA00022857"/>
    </source>
</evidence>
<evidence type="ECO:0000256" key="13">
    <source>
        <dbReference type="ARBA" id="ARBA00023268"/>
    </source>
</evidence>
<comment type="function">
    <text evidence="14 19">Bifunctional enzyme that catalyzes the epimerization of the S- and R-forms of NAD(P)HX and the dehydration of the S-form of NAD(P)HX at the expense of ADP, which is converted to AMP. This allows the repair of both epimers of NAD(P)HX, a damaged form of NAD(P)H that is a result of enzymatic or heat-dependent hydration.</text>
</comment>
<dbReference type="SUPFAM" id="SSF53613">
    <property type="entry name" value="Ribokinase-like"/>
    <property type="match status" value="1"/>
</dbReference>
<evidence type="ECO:0000256" key="14">
    <source>
        <dbReference type="ARBA" id="ARBA00025153"/>
    </source>
</evidence>
<feature type="binding site" evidence="18">
    <location>
        <position position="60"/>
    </location>
    <ligand>
        <name>K(+)</name>
        <dbReference type="ChEBI" id="CHEBI:29103"/>
    </ligand>
</feature>
<dbReference type="InterPro" id="IPR000631">
    <property type="entry name" value="CARKD"/>
</dbReference>
<feature type="binding site" evidence="18">
    <location>
        <begin position="59"/>
        <end position="63"/>
    </location>
    <ligand>
        <name>(6S)-NADPHX</name>
        <dbReference type="ChEBI" id="CHEBI:64076"/>
    </ligand>
</feature>
<dbReference type="GO" id="GO:0005524">
    <property type="term" value="F:ATP binding"/>
    <property type="evidence" value="ECO:0007669"/>
    <property type="project" value="UniProtKB-UniRule"/>
</dbReference>
<dbReference type="GO" id="GO:0046872">
    <property type="term" value="F:metal ion binding"/>
    <property type="evidence" value="ECO:0007669"/>
    <property type="project" value="UniProtKB-UniRule"/>
</dbReference>
<comment type="caution">
    <text evidence="17">Lacks conserved residue(s) required for the propagation of feature annotation.</text>
</comment>
<dbReference type="AlphaFoldDB" id="A0A2V3HUB4"/>
<dbReference type="GO" id="GO:0110051">
    <property type="term" value="P:metabolite repair"/>
    <property type="evidence" value="ECO:0007669"/>
    <property type="project" value="TreeGrafter"/>
</dbReference>
<feature type="binding site" evidence="17">
    <location>
        <position position="307"/>
    </location>
    <ligand>
        <name>(6S)-NADPHX</name>
        <dbReference type="ChEBI" id="CHEBI:64076"/>
    </ligand>
</feature>
<evidence type="ECO:0000256" key="6">
    <source>
        <dbReference type="ARBA" id="ARBA00022741"/>
    </source>
</evidence>
<dbReference type="SUPFAM" id="SSF64153">
    <property type="entry name" value="YjeF N-terminal domain-like"/>
    <property type="match status" value="1"/>
</dbReference>
<dbReference type="InterPro" id="IPR004443">
    <property type="entry name" value="YjeF_N_dom"/>
</dbReference>
<dbReference type="Pfam" id="PF03853">
    <property type="entry name" value="YjeF_N"/>
    <property type="match status" value="1"/>
</dbReference>
<dbReference type="HAMAP" id="MF_01965">
    <property type="entry name" value="NADHX_dehydratase"/>
    <property type="match status" value="1"/>
</dbReference>
<dbReference type="EC" id="4.2.1.136" evidence="19"/>
<evidence type="ECO:0000313" key="22">
    <source>
        <dbReference type="EMBL" id="PXF22506.1"/>
    </source>
</evidence>
<evidence type="ECO:0000256" key="3">
    <source>
        <dbReference type="ARBA" id="ARBA00006001"/>
    </source>
</evidence>
<dbReference type="InterPro" id="IPR029056">
    <property type="entry name" value="Ribokinase-like"/>
</dbReference>
<keyword evidence="5 18" id="KW-0479">Metal-binding</keyword>
<comment type="catalytic activity">
    <reaction evidence="2 18 19">
        <text>(6R)-NADPHX = (6S)-NADPHX</text>
        <dbReference type="Rhea" id="RHEA:32227"/>
        <dbReference type="ChEBI" id="CHEBI:64076"/>
        <dbReference type="ChEBI" id="CHEBI:64077"/>
        <dbReference type="EC" id="5.1.99.6"/>
    </reaction>
</comment>
<feature type="binding site" evidence="18">
    <location>
        <begin position="123"/>
        <end position="129"/>
    </location>
    <ligand>
        <name>(6S)-NADPHX</name>
        <dbReference type="ChEBI" id="CHEBI:64076"/>
    </ligand>
</feature>
<comment type="similarity">
    <text evidence="4 19">In the C-terminal section; belongs to the NnrD/CARKD family.</text>
</comment>
<keyword evidence="11 18" id="KW-0413">Isomerase</keyword>
<dbReference type="GO" id="GO:0052855">
    <property type="term" value="F:ADP-dependent NAD(P)H-hydrate dehydratase activity"/>
    <property type="evidence" value="ECO:0007669"/>
    <property type="project" value="UniProtKB-UniRule"/>
</dbReference>
<dbReference type="GO" id="GO:0046496">
    <property type="term" value="P:nicotinamide nucleotide metabolic process"/>
    <property type="evidence" value="ECO:0007669"/>
    <property type="project" value="UniProtKB-UniRule"/>
</dbReference>
<evidence type="ECO:0000256" key="15">
    <source>
        <dbReference type="ARBA" id="ARBA00048238"/>
    </source>
</evidence>
<keyword evidence="13" id="KW-0511">Multifunctional enzyme</keyword>